<dbReference type="SUPFAM" id="SSF55811">
    <property type="entry name" value="Nudix"/>
    <property type="match status" value="1"/>
</dbReference>
<evidence type="ECO:0000256" key="9">
    <source>
        <dbReference type="ARBA" id="ARBA00023204"/>
    </source>
</evidence>
<dbReference type="InterPro" id="IPR020084">
    <property type="entry name" value="NUDIX_hydrolase_CS"/>
</dbReference>
<name>A0A1H0B4K5_9SPHI</name>
<dbReference type="AlphaFoldDB" id="A0A1H0B4K5"/>
<feature type="domain" description="Nudix hydrolase" evidence="18">
    <location>
        <begin position="1"/>
        <end position="126"/>
    </location>
</feature>
<keyword evidence="8" id="KW-0460">Magnesium</keyword>
<keyword evidence="9" id="KW-0234">DNA repair</keyword>
<accession>A0A1H0B4K5</accession>
<dbReference type="GO" id="GO:0044716">
    <property type="term" value="F:8-oxo-GDP phosphatase activity"/>
    <property type="evidence" value="ECO:0007669"/>
    <property type="project" value="TreeGrafter"/>
</dbReference>
<evidence type="ECO:0000259" key="18">
    <source>
        <dbReference type="PROSITE" id="PS51462"/>
    </source>
</evidence>
<dbReference type="Pfam" id="PF00293">
    <property type="entry name" value="NUDIX"/>
    <property type="match status" value="1"/>
</dbReference>
<evidence type="ECO:0000256" key="3">
    <source>
        <dbReference type="ARBA" id="ARBA00022457"/>
    </source>
</evidence>
<keyword evidence="3" id="KW-0515">Mutator protein</keyword>
<organism evidence="19 20">
    <name type="scientific">Pedobacter steynii</name>
    <dbReference type="NCBI Taxonomy" id="430522"/>
    <lineage>
        <taxon>Bacteria</taxon>
        <taxon>Pseudomonadati</taxon>
        <taxon>Bacteroidota</taxon>
        <taxon>Sphingobacteriia</taxon>
        <taxon>Sphingobacteriales</taxon>
        <taxon>Sphingobacteriaceae</taxon>
        <taxon>Pedobacter</taxon>
    </lineage>
</organism>
<keyword evidence="5" id="KW-0479">Metal-binding</keyword>
<evidence type="ECO:0000256" key="14">
    <source>
        <dbReference type="ARBA" id="ARBA00041592"/>
    </source>
</evidence>
<dbReference type="GO" id="GO:0006260">
    <property type="term" value="P:DNA replication"/>
    <property type="evidence" value="ECO:0007669"/>
    <property type="project" value="UniProtKB-KW"/>
</dbReference>
<dbReference type="InterPro" id="IPR020476">
    <property type="entry name" value="Nudix_hydrolase"/>
</dbReference>
<evidence type="ECO:0000256" key="13">
    <source>
        <dbReference type="ARBA" id="ARBA00040794"/>
    </source>
</evidence>
<dbReference type="InterPro" id="IPR015797">
    <property type="entry name" value="NUDIX_hydrolase-like_dom_sf"/>
</dbReference>
<evidence type="ECO:0000313" key="19">
    <source>
        <dbReference type="EMBL" id="SDN40542.1"/>
    </source>
</evidence>
<evidence type="ECO:0000256" key="12">
    <source>
        <dbReference type="ARBA" id="ARBA00038905"/>
    </source>
</evidence>
<protein>
    <recommendedName>
        <fullName evidence="13">8-oxo-dGTP diphosphatase</fullName>
        <ecNumber evidence="12">3.6.1.55</ecNumber>
    </recommendedName>
    <alternativeName>
        <fullName evidence="16">7,8-dihydro-8-oxoguanine-triphosphatase</fullName>
    </alternativeName>
    <alternativeName>
        <fullName evidence="15">Mutator protein MutT</fullName>
    </alternativeName>
    <alternativeName>
        <fullName evidence="14">dGTP pyrophosphohydrolase</fullName>
    </alternativeName>
</protein>
<evidence type="ECO:0000256" key="15">
    <source>
        <dbReference type="ARBA" id="ARBA00041979"/>
    </source>
</evidence>
<evidence type="ECO:0000256" key="6">
    <source>
        <dbReference type="ARBA" id="ARBA00022763"/>
    </source>
</evidence>
<evidence type="ECO:0000256" key="5">
    <source>
        <dbReference type="ARBA" id="ARBA00022723"/>
    </source>
</evidence>
<proteinExistence type="inferred from homology"/>
<dbReference type="PROSITE" id="PS51462">
    <property type="entry name" value="NUDIX"/>
    <property type="match status" value="1"/>
</dbReference>
<evidence type="ECO:0000256" key="1">
    <source>
        <dbReference type="ARBA" id="ARBA00001946"/>
    </source>
</evidence>
<evidence type="ECO:0000256" key="8">
    <source>
        <dbReference type="ARBA" id="ARBA00022842"/>
    </source>
</evidence>
<evidence type="ECO:0000256" key="10">
    <source>
        <dbReference type="ARBA" id="ARBA00035861"/>
    </source>
</evidence>
<dbReference type="OrthoDB" id="9810648at2"/>
<keyword evidence="4" id="KW-0235">DNA replication</keyword>
<comment type="catalytic activity">
    <reaction evidence="11">
        <text>8-oxo-GTP + H2O = 8-oxo-GMP + diphosphate + H(+)</text>
        <dbReference type="Rhea" id="RHEA:67616"/>
        <dbReference type="ChEBI" id="CHEBI:15377"/>
        <dbReference type="ChEBI" id="CHEBI:15378"/>
        <dbReference type="ChEBI" id="CHEBI:33019"/>
        <dbReference type="ChEBI" id="CHEBI:143553"/>
        <dbReference type="ChEBI" id="CHEBI:145694"/>
    </reaction>
</comment>
<keyword evidence="6" id="KW-0227">DNA damage</keyword>
<dbReference type="GO" id="GO:0044715">
    <property type="term" value="F:8-oxo-dGDP phosphatase activity"/>
    <property type="evidence" value="ECO:0007669"/>
    <property type="project" value="TreeGrafter"/>
</dbReference>
<evidence type="ECO:0000256" key="16">
    <source>
        <dbReference type="ARBA" id="ARBA00042798"/>
    </source>
</evidence>
<evidence type="ECO:0000256" key="11">
    <source>
        <dbReference type="ARBA" id="ARBA00036904"/>
    </source>
</evidence>
<gene>
    <name evidence="19" type="ORF">SAMN05421820_107303</name>
</gene>
<dbReference type="EC" id="3.6.1.55" evidence="12"/>
<evidence type="ECO:0000256" key="7">
    <source>
        <dbReference type="ARBA" id="ARBA00022801"/>
    </source>
</evidence>
<comment type="similarity">
    <text evidence="2 17">Belongs to the Nudix hydrolase family.</text>
</comment>
<evidence type="ECO:0000313" key="20">
    <source>
        <dbReference type="Proteomes" id="UP000183200"/>
    </source>
</evidence>
<dbReference type="PROSITE" id="PS00893">
    <property type="entry name" value="NUDIX_BOX"/>
    <property type="match status" value="1"/>
</dbReference>
<dbReference type="CDD" id="cd03425">
    <property type="entry name" value="NUDIX_MutT_NudA_like"/>
    <property type="match status" value="1"/>
</dbReference>
<dbReference type="InterPro" id="IPR000086">
    <property type="entry name" value="NUDIX_hydrolase_dom"/>
</dbReference>
<dbReference type="GO" id="GO:0006281">
    <property type="term" value="P:DNA repair"/>
    <property type="evidence" value="ECO:0007669"/>
    <property type="project" value="UniProtKB-KW"/>
</dbReference>
<dbReference type="GO" id="GO:0008413">
    <property type="term" value="F:8-oxo-7,8-dihydroguanosine triphosphate pyrophosphatase activity"/>
    <property type="evidence" value="ECO:0007669"/>
    <property type="project" value="TreeGrafter"/>
</dbReference>
<dbReference type="RefSeq" id="WP_074610550.1">
    <property type="nucleotide sequence ID" value="NZ_FNGY01000007.1"/>
</dbReference>
<reference evidence="20" key="1">
    <citation type="submission" date="2016-10" db="EMBL/GenBank/DDBJ databases">
        <authorList>
            <person name="Varghese N."/>
            <person name="Submissions S."/>
        </authorList>
    </citation>
    <scope>NUCLEOTIDE SEQUENCE [LARGE SCALE GENOMIC DNA]</scope>
    <source>
        <strain evidence="20">DSM 19110</strain>
    </source>
</reference>
<dbReference type="GO" id="GO:0046872">
    <property type="term" value="F:metal ion binding"/>
    <property type="evidence" value="ECO:0007669"/>
    <property type="project" value="UniProtKB-KW"/>
</dbReference>
<evidence type="ECO:0000256" key="4">
    <source>
        <dbReference type="ARBA" id="ARBA00022705"/>
    </source>
</evidence>
<sequence>MIDVCCAIIIDEAGKVLVAQRSTRMLLPLKMEFPGGKIELGESAEDCLIREIKEELNVDIQILSGRAAHQHIYPEFSIRLIPFVCRIIAGDVVLKEHASYSWMETSALRGCDWAAADIPIVNDYLDSLGIN</sequence>
<dbReference type="PRINTS" id="PR00502">
    <property type="entry name" value="NUDIXFAMILY"/>
</dbReference>
<comment type="catalytic activity">
    <reaction evidence="10">
        <text>8-oxo-dGTP + H2O = 8-oxo-dGMP + diphosphate + H(+)</text>
        <dbReference type="Rhea" id="RHEA:31575"/>
        <dbReference type="ChEBI" id="CHEBI:15377"/>
        <dbReference type="ChEBI" id="CHEBI:15378"/>
        <dbReference type="ChEBI" id="CHEBI:33019"/>
        <dbReference type="ChEBI" id="CHEBI:63224"/>
        <dbReference type="ChEBI" id="CHEBI:77896"/>
        <dbReference type="EC" id="3.6.1.55"/>
    </reaction>
</comment>
<comment type="cofactor">
    <cofactor evidence="1">
        <name>Mg(2+)</name>
        <dbReference type="ChEBI" id="CHEBI:18420"/>
    </cofactor>
</comment>
<dbReference type="EMBL" id="FNGY01000007">
    <property type="protein sequence ID" value="SDN40542.1"/>
    <property type="molecule type" value="Genomic_DNA"/>
</dbReference>
<dbReference type="Proteomes" id="UP000183200">
    <property type="component" value="Unassembled WGS sequence"/>
</dbReference>
<keyword evidence="20" id="KW-1185">Reference proteome</keyword>
<evidence type="ECO:0000256" key="2">
    <source>
        <dbReference type="ARBA" id="ARBA00005582"/>
    </source>
</evidence>
<dbReference type="InterPro" id="IPR047127">
    <property type="entry name" value="MutT-like"/>
</dbReference>
<keyword evidence="7 17" id="KW-0378">Hydrolase</keyword>
<dbReference type="PANTHER" id="PTHR47707:SF1">
    <property type="entry name" value="NUDIX HYDROLASE FAMILY PROTEIN"/>
    <property type="match status" value="1"/>
</dbReference>
<dbReference type="PANTHER" id="PTHR47707">
    <property type="entry name" value="8-OXO-DGTP DIPHOSPHATASE"/>
    <property type="match status" value="1"/>
</dbReference>
<dbReference type="Gene3D" id="3.90.79.10">
    <property type="entry name" value="Nucleoside Triphosphate Pyrophosphohydrolase"/>
    <property type="match status" value="1"/>
</dbReference>
<dbReference type="GO" id="GO:0035539">
    <property type="term" value="F:8-oxo-7,8-dihydrodeoxyguanosine triphosphate pyrophosphatase activity"/>
    <property type="evidence" value="ECO:0007669"/>
    <property type="project" value="UniProtKB-EC"/>
</dbReference>
<evidence type="ECO:0000256" key="17">
    <source>
        <dbReference type="RuleBase" id="RU003476"/>
    </source>
</evidence>